<feature type="region of interest" description="Disordered" evidence="1">
    <location>
        <begin position="155"/>
        <end position="201"/>
    </location>
</feature>
<keyword evidence="3" id="KW-1185">Reference proteome</keyword>
<evidence type="ECO:0000313" key="3">
    <source>
        <dbReference type="Proteomes" id="UP001199106"/>
    </source>
</evidence>
<dbReference type="EMBL" id="JAANER010000007">
    <property type="protein sequence ID" value="KAG9187409.1"/>
    <property type="molecule type" value="Genomic_DNA"/>
</dbReference>
<dbReference type="Gene3D" id="4.10.240.10">
    <property type="entry name" value="Zn(2)-C6 fungal-type DNA-binding domain"/>
    <property type="match status" value="1"/>
</dbReference>
<accession>A0AAD4I8Y8</accession>
<dbReference type="GO" id="GO:0008270">
    <property type="term" value="F:zinc ion binding"/>
    <property type="evidence" value="ECO:0007669"/>
    <property type="project" value="InterPro"/>
</dbReference>
<gene>
    <name evidence="2" type="ORF">G6011_05280</name>
</gene>
<dbReference type="InterPro" id="IPR036864">
    <property type="entry name" value="Zn2-C6_fun-type_DNA-bd_sf"/>
</dbReference>
<sequence length="201" mass="22314">MVHTLMSQPGGSVKFHSIPSCTQCRSSSLPCHYQEGGKRGLPAAYITALEKRLADTEAALSAALTTLQTQDTIRLTEGRLSVAISQASQPQRSKAERLEEWKRLPLQTDEQLAVWLQARYPDSGAQETSQSRPSDPMFAYQAQSVLKAIETRPNSNAHPFRETHGSTATSAPPIQQLRDCDMPSMPNAPRESSIQWRDNYF</sequence>
<reference evidence="2" key="1">
    <citation type="submission" date="2021-07" db="EMBL/GenBank/DDBJ databases">
        <title>Genome Resource of American Ginseng Black Spot Pathogen Alternaria panax.</title>
        <authorList>
            <person name="Qiu C."/>
            <person name="Wang W."/>
            <person name="Liu Z."/>
        </authorList>
    </citation>
    <scope>NUCLEOTIDE SEQUENCE</scope>
    <source>
        <strain evidence="2">BNCC115425</strain>
    </source>
</reference>
<dbReference type="Proteomes" id="UP001199106">
    <property type="component" value="Unassembled WGS sequence"/>
</dbReference>
<dbReference type="AlphaFoldDB" id="A0AAD4I8Y8"/>
<evidence type="ECO:0000256" key="1">
    <source>
        <dbReference type="SAM" id="MobiDB-lite"/>
    </source>
</evidence>
<protein>
    <submittedName>
        <fullName evidence="2">Uncharacterized protein</fullName>
    </submittedName>
</protein>
<comment type="caution">
    <text evidence="2">The sequence shown here is derived from an EMBL/GenBank/DDBJ whole genome shotgun (WGS) entry which is preliminary data.</text>
</comment>
<name>A0AAD4I8Y8_9PLEO</name>
<organism evidence="2 3">
    <name type="scientific">Alternaria panax</name>
    <dbReference type="NCBI Taxonomy" id="48097"/>
    <lineage>
        <taxon>Eukaryota</taxon>
        <taxon>Fungi</taxon>
        <taxon>Dikarya</taxon>
        <taxon>Ascomycota</taxon>
        <taxon>Pezizomycotina</taxon>
        <taxon>Dothideomycetes</taxon>
        <taxon>Pleosporomycetidae</taxon>
        <taxon>Pleosporales</taxon>
        <taxon>Pleosporineae</taxon>
        <taxon>Pleosporaceae</taxon>
        <taxon>Alternaria</taxon>
        <taxon>Alternaria sect. Panax</taxon>
    </lineage>
</organism>
<evidence type="ECO:0000313" key="2">
    <source>
        <dbReference type="EMBL" id="KAG9187409.1"/>
    </source>
</evidence>
<feature type="compositionally biased region" description="Polar residues" evidence="1">
    <location>
        <begin position="190"/>
        <end position="201"/>
    </location>
</feature>
<dbReference type="GO" id="GO:0000981">
    <property type="term" value="F:DNA-binding transcription factor activity, RNA polymerase II-specific"/>
    <property type="evidence" value="ECO:0007669"/>
    <property type="project" value="InterPro"/>
</dbReference>
<proteinExistence type="predicted"/>